<feature type="chain" id="PRO_5010855061" description="C1q domain-containing protein" evidence="1">
    <location>
        <begin position="19"/>
        <end position="178"/>
    </location>
</feature>
<dbReference type="EnsemblMetazoa" id="XM_019993097.1">
    <property type="protein sequence ID" value="XP_019848656.1"/>
    <property type="gene ID" value="LOC100635299"/>
</dbReference>
<dbReference type="InParanoid" id="A0A1X7VJE4"/>
<evidence type="ECO:0008006" key="4">
    <source>
        <dbReference type="Google" id="ProtNLM"/>
    </source>
</evidence>
<dbReference type="AlphaFoldDB" id="A0A1X7VJE4"/>
<dbReference type="Proteomes" id="UP000007879">
    <property type="component" value="Unassembled WGS sequence"/>
</dbReference>
<dbReference type="OrthoDB" id="412874at2759"/>
<protein>
    <recommendedName>
        <fullName evidence="4">C1q domain-containing protein</fullName>
    </recommendedName>
</protein>
<organism evidence="2">
    <name type="scientific">Amphimedon queenslandica</name>
    <name type="common">Sponge</name>
    <dbReference type="NCBI Taxonomy" id="400682"/>
    <lineage>
        <taxon>Eukaryota</taxon>
        <taxon>Metazoa</taxon>
        <taxon>Porifera</taxon>
        <taxon>Demospongiae</taxon>
        <taxon>Heteroscleromorpha</taxon>
        <taxon>Haplosclerida</taxon>
        <taxon>Niphatidae</taxon>
        <taxon>Amphimedon</taxon>
    </lineage>
</organism>
<reference evidence="2" key="2">
    <citation type="submission" date="2017-05" db="UniProtKB">
        <authorList>
            <consortium name="EnsemblMetazoa"/>
        </authorList>
    </citation>
    <scope>IDENTIFICATION</scope>
</reference>
<name>A0A1X7VJE4_AMPQE</name>
<dbReference type="EnsemblMetazoa" id="Aqu2.1.39930_001">
    <property type="protein sequence ID" value="Aqu2.1.39930_001"/>
    <property type="gene ID" value="Aqu2.1.39930"/>
</dbReference>
<evidence type="ECO:0000313" key="2">
    <source>
        <dbReference type="EnsemblMetazoa" id="Aqu2.1.39930_001"/>
    </source>
</evidence>
<keyword evidence="3" id="KW-1185">Reference proteome</keyword>
<sequence>MILFLSAILFLCSGSTMAASPESPINVSMSASRGHNGEVLCNFEFTNTADEDYYIGTYSTPLEGIYSSFLTITYQDGTDVQYMGILARRLPPTKKTFKLIKAGETISASVDLTEAYIFDKDGTYTIVFDRTLACLSAKEISKFSDDDELPQGGWKNVVLVKAEINLSNTSSLKKLPTI</sequence>
<dbReference type="Gene3D" id="2.60.40.2970">
    <property type="match status" value="1"/>
</dbReference>
<accession>A0A1X7VJE4</accession>
<proteinExistence type="predicted"/>
<reference evidence="3" key="1">
    <citation type="journal article" date="2010" name="Nature">
        <title>The Amphimedon queenslandica genome and the evolution of animal complexity.</title>
        <authorList>
            <person name="Srivastava M."/>
            <person name="Simakov O."/>
            <person name="Chapman J."/>
            <person name="Fahey B."/>
            <person name="Gauthier M.E."/>
            <person name="Mitros T."/>
            <person name="Richards G.S."/>
            <person name="Conaco C."/>
            <person name="Dacre M."/>
            <person name="Hellsten U."/>
            <person name="Larroux C."/>
            <person name="Putnam N.H."/>
            <person name="Stanke M."/>
            <person name="Adamska M."/>
            <person name="Darling A."/>
            <person name="Degnan S.M."/>
            <person name="Oakley T.H."/>
            <person name="Plachetzki D.C."/>
            <person name="Zhai Y."/>
            <person name="Adamski M."/>
            <person name="Calcino A."/>
            <person name="Cummins S.F."/>
            <person name="Goodstein D.M."/>
            <person name="Harris C."/>
            <person name="Jackson D.J."/>
            <person name="Leys S.P."/>
            <person name="Shu S."/>
            <person name="Woodcroft B.J."/>
            <person name="Vervoort M."/>
            <person name="Kosik K.S."/>
            <person name="Manning G."/>
            <person name="Degnan B.M."/>
            <person name="Rokhsar D.S."/>
        </authorList>
    </citation>
    <scope>NUCLEOTIDE SEQUENCE [LARGE SCALE GENOMIC DNA]</scope>
</reference>
<gene>
    <name evidence="2" type="primary">100635299</name>
</gene>
<keyword evidence="1" id="KW-0732">Signal</keyword>
<evidence type="ECO:0000313" key="3">
    <source>
        <dbReference type="Proteomes" id="UP000007879"/>
    </source>
</evidence>
<feature type="signal peptide" evidence="1">
    <location>
        <begin position="1"/>
        <end position="18"/>
    </location>
</feature>
<evidence type="ECO:0000256" key="1">
    <source>
        <dbReference type="SAM" id="SignalP"/>
    </source>
</evidence>
<dbReference type="eggNOG" id="ENOG502T10N">
    <property type="taxonomic scope" value="Eukaryota"/>
</dbReference>